<dbReference type="GO" id="GO:0004312">
    <property type="term" value="F:fatty acid synthase activity"/>
    <property type="evidence" value="ECO:0007669"/>
    <property type="project" value="TreeGrafter"/>
</dbReference>
<accession>A0AAW3FCS6</accession>
<dbReference type="AlphaFoldDB" id="A0AAW3FCS6"/>
<keyword evidence="2" id="KW-0597">Phosphoprotein</keyword>
<gene>
    <name evidence="4" type="ORF">DM48_8115</name>
</gene>
<dbReference type="PANTHER" id="PTHR43775">
    <property type="entry name" value="FATTY ACID SYNTHASE"/>
    <property type="match status" value="1"/>
</dbReference>
<sequence length="92" mass="9837">MSYFLNLHGPSLPIDTMCSSSLTAIHEACEHLLRDECELAIAGGVNLYLHPSSYVMLCLSRMLSPRGRCRSFGEGGDGMVPGEGVARCCSSA</sequence>
<dbReference type="GO" id="GO:0005737">
    <property type="term" value="C:cytoplasm"/>
    <property type="evidence" value="ECO:0007669"/>
    <property type="project" value="TreeGrafter"/>
</dbReference>
<feature type="domain" description="Ketosynthase family 3 (KS3)" evidence="3">
    <location>
        <begin position="1"/>
        <end position="92"/>
    </location>
</feature>
<dbReference type="GO" id="GO:0071770">
    <property type="term" value="P:DIM/DIP cell wall layer assembly"/>
    <property type="evidence" value="ECO:0007669"/>
    <property type="project" value="TreeGrafter"/>
</dbReference>
<dbReference type="EMBL" id="JPGG01000006">
    <property type="protein sequence ID" value="KGC24607.1"/>
    <property type="molecule type" value="Genomic_DNA"/>
</dbReference>
<dbReference type="PANTHER" id="PTHR43775:SF37">
    <property type="entry name" value="SI:DKEY-61P9.11"/>
    <property type="match status" value="1"/>
</dbReference>
<organism evidence="4 5">
    <name type="scientific">Burkholderia gladioli</name>
    <name type="common">Pseudomonas marginata</name>
    <name type="synonym">Phytomonas marginata</name>
    <dbReference type="NCBI Taxonomy" id="28095"/>
    <lineage>
        <taxon>Bacteria</taxon>
        <taxon>Pseudomonadati</taxon>
        <taxon>Pseudomonadota</taxon>
        <taxon>Betaproteobacteria</taxon>
        <taxon>Burkholderiales</taxon>
        <taxon>Burkholderiaceae</taxon>
        <taxon>Burkholderia</taxon>
    </lineage>
</organism>
<reference evidence="4 5" key="1">
    <citation type="submission" date="2014-04" db="EMBL/GenBank/DDBJ databases">
        <authorList>
            <person name="Bishop-Lilly K.A."/>
            <person name="Broomall S.M."/>
            <person name="Chain P.S."/>
            <person name="Chertkov O."/>
            <person name="Coyne S.R."/>
            <person name="Daligault H.E."/>
            <person name="Davenport K.W."/>
            <person name="Erkkila T."/>
            <person name="Frey K.G."/>
            <person name="Gibbons H.S."/>
            <person name="Gu W."/>
            <person name="Jaissle J."/>
            <person name="Johnson S.L."/>
            <person name="Koroleva G.I."/>
            <person name="Ladner J.T."/>
            <person name="Lo C.-C."/>
            <person name="Minogue T.D."/>
            <person name="Munk C."/>
            <person name="Palacios G.F."/>
            <person name="Redden C.L."/>
            <person name="Rosenzweig C.N."/>
            <person name="Scholz M.B."/>
            <person name="Teshima H."/>
            <person name="Xu Y."/>
        </authorList>
    </citation>
    <scope>NUCLEOTIDE SEQUENCE [LARGE SCALE GENOMIC DNA]</scope>
    <source>
        <strain evidence="5">gladioli</strain>
    </source>
</reference>
<protein>
    <recommendedName>
        <fullName evidence="3">Ketosynthase family 3 (KS3) domain-containing protein</fullName>
    </recommendedName>
</protein>
<proteinExistence type="predicted"/>
<dbReference type="GO" id="GO:0006633">
    <property type="term" value="P:fatty acid biosynthetic process"/>
    <property type="evidence" value="ECO:0007669"/>
    <property type="project" value="TreeGrafter"/>
</dbReference>
<keyword evidence="1" id="KW-0596">Phosphopantetheine</keyword>
<evidence type="ECO:0000256" key="2">
    <source>
        <dbReference type="ARBA" id="ARBA00022553"/>
    </source>
</evidence>
<dbReference type="Proteomes" id="UP000029590">
    <property type="component" value="Unassembled WGS sequence"/>
</dbReference>
<dbReference type="GO" id="GO:0005886">
    <property type="term" value="C:plasma membrane"/>
    <property type="evidence" value="ECO:0007669"/>
    <property type="project" value="TreeGrafter"/>
</dbReference>
<evidence type="ECO:0000256" key="1">
    <source>
        <dbReference type="ARBA" id="ARBA00022450"/>
    </source>
</evidence>
<dbReference type="InterPro" id="IPR016039">
    <property type="entry name" value="Thiolase-like"/>
</dbReference>
<evidence type="ECO:0000313" key="5">
    <source>
        <dbReference type="Proteomes" id="UP000029590"/>
    </source>
</evidence>
<evidence type="ECO:0000259" key="3">
    <source>
        <dbReference type="PROSITE" id="PS52004"/>
    </source>
</evidence>
<name>A0AAW3FCS6_BURGA</name>
<dbReference type="InterPro" id="IPR020841">
    <property type="entry name" value="PKS_Beta-ketoAc_synthase_dom"/>
</dbReference>
<dbReference type="Gene3D" id="3.40.47.10">
    <property type="match status" value="1"/>
</dbReference>
<dbReference type="InterPro" id="IPR050091">
    <property type="entry name" value="PKS_NRPS_Biosynth_Enz"/>
</dbReference>
<dbReference type="SUPFAM" id="SSF53901">
    <property type="entry name" value="Thiolase-like"/>
    <property type="match status" value="1"/>
</dbReference>
<dbReference type="PROSITE" id="PS52004">
    <property type="entry name" value="KS3_2"/>
    <property type="match status" value="1"/>
</dbReference>
<dbReference type="InterPro" id="IPR014030">
    <property type="entry name" value="Ketoacyl_synth_N"/>
</dbReference>
<evidence type="ECO:0000313" key="4">
    <source>
        <dbReference type="EMBL" id="KGC24607.1"/>
    </source>
</evidence>
<comment type="caution">
    <text evidence="4">The sequence shown here is derived from an EMBL/GenBank/DDBJ whole genome shotgun (WGS) entry which is preliminary data.</text>
</comment>
<dbReference type="Pfam" id="PF00109">
    <property type="entry name" value="ketoacyl-synt"/>
    <property type="match status" value="1"/>
</dbReference>